<keyword evidence="2" id="KW-1185">Reference proteome</keyword>
<dbReference type="HOGENOM" id="CLU_2198707_0_0_1"/>
<reference evidence="1 2" key="1">
    <citation type="journal article" date="2010" name="Science">
        <title>Pathogenicity determinants in smut fungi revealed by genome comparison.</title>
        <authorList>
            <person name="Schirawski J."/>
            <person name="Mannhaupt G."/>
            <person name="Muench K."/>
            <person name="Brefort T."/>
            <person name="Schipper K."/>
            <person name="Doehlemann G."/>
            <person name="Di Stasio M."/>
            <person name="Roessel N."/>
            <person name="Mendoza-Mendoza A."/>
            <person name="Pester D."/>
            <person name="Mueller O."/>
            <person name="Winterberg B."/>
            <person name="Meyer E."/>
            <person name="Ghareeb H."/>
            <person name="Wollenberg T."/>
            <person name="Muensterkoetter M."/>
            <person name="Wong P."/>
            <person name="Walter M."/>
            <person name="Stukenbrock E."/>
            <person name="Gueldener U."/>
            <person name="Kahmann R."/>
        </authorList>
    </citation>
    <scope>NUCLEOTIDE SEQUENCE [LARGE SCALE GENOMIC DNA]</scope>
    <source>
        <strain evidence="2">SRZ2</strain>
    </source>
</reference>
<organism evidence="1 2">
    <name type="scientific">Sporisorium reilianum (strain SRZ2)</name>
    <name type="common">Maize head smut fungus</name>
    <dbReference type="NCBI Taxonomy" id="999809"/>
    <lineage>
        <taxon>Eukaryota</taxon>
        <taxon>Fungi</taxon>
        <taxon>Dikarya</taxon>
        <taxon>Basidiomycota</taxon>
        <taxon>Ustilaginomycotina</taxon>
        <taxon>Ustilaginomycetes</taxon>
        <taxon>Ustilaginales</taxon>
        <taxon>Ustilaginaceae</taxon>
        <taxon>Sporisorium</taxon>
    </lineage>
</organism>
<name>E6ZU81_SPORE</name>
<dbReference type="AlphaFoldDB" id="E6ZU81"/>
<dbReference type="EMBL" id="FQ311441">
    <property type="protein sequence ID" value="CBQ70788.1"/>
    <property type="molecule type" value="Genomic_DNA"/>
</dbReference>
<evidence type="ECO:0000313" key="1">
    <source>
        <dbReference type="EMBL" id="CBQ70788.1"/>
    </source>
</evidence>
<dbReference type="VEuPathDB" id="FungiDB:sr10533"/>
<sequence>MALRMDINSLLNHPLEAATSGQLLTDTEIIDLVSQEEEEEEPENPVPAINTNTAIQYARDLQQFVLEKVKNDEMARHFSSQLQKIHAALISQQTKKAKQTNIQDYFSK</sequence>
<proteinExistence type="predicted"/>
<gene>
    <name evidence="1" type="ORF">sr10533</name>
</gene>
<evidence type="ECO:0000313" key="2">
    <source>
        <dbReference type="Proteomes" id="UP000008867"/>
    </source>
</evidence>
<protein>
    <submittedName>
        <fullName evidence="1">Uncharacterized protein</fullName>
    </submittedName>
</protein>
<dbReference type="Proteomes" id="UP000008867">
    <property type="component" value="Chromosome 2"/>
</dbReference>
<accession>E6ZU81</accession>